<accession>A0AB36TEE0</accession>
<protein>
    <submittedName>
        <fullName evidence="2">Copper amine oxidase-like protein</fullName>
    </submittedName>
</protein>
<organism evidence="2 3">
    <name type="scientific">Acetivibrio thermocellus AD2</name>
    <dbReference type="NCBI Taxonomy" id="1138384"/>
    <lineage>
        <taxon>Bacteria</taxon>
        <taxon>Bacillati</taxon>
        <taxon>Bacillota</taxon>
        <taxon>Clostridia</taxon>
        <taxon>Eubacteriales</taxon>
        <taxon>Oscillospiraceae</taxon>
        <taxon>Acetivibrio</taxon>
    </lineage>
</organism>
<dbReference type="Gene3D" id="3.30.457.10">
    <property type="entry name" value="Copper amine oxidase-like, N-terminal domain"/>
    <property type="match status" value="2"/>
</dbReference>
<sequence>MKKIRVFFSYLVVFCILIIFSFTGSFSFAVQNSYASADEIKVFLNGVEIKFDVAPYIKNGRTMVPFRAIFEALGVDISWNGVNRTILATNDTTEIYIEIGKAFAYVNGYKVNLDAEAEIVGGRTFVPLRFVSENAGADVSWDGARRTVYISYVNQVRDLGEKSYFRDLEFTVDGWESEADGKILKVYGKVNLENKMLMIELYDSSRKYVSGIAEITGKDGGMNLFEVNIYLNASFNPKTILVKTLGDSNKPIKISQYNL</sequence>
<evidence type="ECO:0000259" key="1">
    <source>
        <dbReference type="Pfam" id="PF07833"/>
    </source>
</evidence>
<dbReference type="AlphaFoldDB" id="A0AB36TEE0"/>
<comment type="caution">
    <text evidence="2">The sequence shown here is derived from an EMBL/GenBank/DDBJ whole genome shotgun (WGS) entry which is preliminary data.</text>
</comment>
<dbReference type="Proteomes" id="UP000223596">
    <property type="component" value="Unassembled WGS sequence"/>
</dbReference>
<dbReference type="Pfam" id="PF07833">
    <property type="entry name" value="Cu_amine_oxidN1"/>
    <property type="match status" value="1"/>
</dbReference>
<name>A0AB36TEE0_ACETH</name>
<dbReference type="EMBL" id="PDBW01000001">
    <property type="protein sequence ID" value="PFH02277.1"/>
    <property type="molecule type" value="Genomic_DNA"/>
</dbReference>
<evidence type="ECO:0000313" key="2">
    <source>
        <dbReference type="EMBL" id="PFH02277.1"/>
    </source>
</evidence>
<dbReference type="GeneID" id="35803750"/>
<dbReference type="InterPro" id="IPR036582">
    <property type="entry name" value="Mao_N_sf"/>
</dbReference>
<dbReference type="SUPFAM" id="SSF55383">
    <property type="entry name" value="Copper amine oxidase, domain N"/>
    <property type="match status" value="1"/>
</dbReference>
<dbReference type="InterPro" id="IPR012854">
    <property type="entry name" value="Cu_amine_oxidase-like_N"/>
</dbReference>
<feature type="domain" description="Copper amine oxidase-like N-terminal" evidence="1">
    <location>
        <begin position="44"/>
        <end position="150"/>
    </location>
</feature>
<proteinExistence type="predicted"/>
<dbReference type="RefSeq" id="WP_003517485.1">
    <property type="nucleotide sequence ID" value="NZ_CP013828.1"/>
</dbReference>
<reference evidence="2 3" key="1">
    <citation type="submission" date="2017-09" db="EMBL/GenBank/DDBJ databases">
        <title>Evaluation of Pacific Biosciences Sequencing Technology to Finishing C. thermocellum Genome Sequences.</title>
        <authorList>
            <person name="Brown S."/>
        </authorList>
    </citation>
    <scope>NUCLEOTIDE SEQUENCE [LARGE SCALE GENOMIC DNA]</scope>
    <source>
        <strain evidence="2 3">AD2</strain>
    </source>
</reference>
<evidence type="ECO:0000313" key="3">
    <source>
        <dbReference type="Proteomes" id="UP000223596"/>
    </source>
</evidence>
<gene>
    <name evidence="2" type="ORF">M972_111045</name>
</gene>